<keyword evidence="4" id="KW-1185">Reference proteome</keyword>
<dbReference type="AlphaFoldDB" id="A0A9J6RRH5"/>
<evidence type="ECO:0000313" key="3">
    <source>
        <dbReference type="EMBL" id="MCZ0867060.1"/>
    </source>
</evidence>
<sequence length="174" mass="18749">MQQSLIMSFIAEDRPGIVDAISEVIAQQQGNWLESRLTRLGGQFTGIIRIEIAENAVTNLDMALRDLEAQGITYSLNANPPSTAAAELFPVNFKVTGDDRPGIVQELSSLMANCGANIESLNTYISSAPWSGGLLFTMEGSATLPPSLAKGHLRTKLEGISDDLIVEIDRAEDE</sequence>
<dbReference type="InterPro" id="IPR002912">
    <property type="entry name" value="ACT_dom"/>
</dbReference>
<keyword evidence="1" id="KW-0963">Cytoplasm</keyword>
<gene>
    <name evidence="3" type="ORF">O0V09_17820</name>
</gene>
<evidence type="ECO:0000256" key="1">
    <source>
        <dbReference type="PIRNR" id="PIRNR028103"/>
    </source>
</evidence>
<name>A0A9J6RRH5_9GAMM</name>
<dbReference type="PROSITE" id="PS51671">
    <property type="entry name" value="ACT"/>
    <property type="match status" value="1"/>
</dbReference>
<dbReference type="InterPro" id="IPR050990">
    <property type="entry name" value="UPF0237/GcvR_regulator"/>
</dbReference>
<evidence type="ECO:0000313" key="4">
    <source>
        <dbReference type="Proteomes" id="UP001069090"/>
    </source>
</evidence>
<keyword evidence="1" id="KW-0678">Repressor</keyword>
<organism evidence="3 4">
    <name type="scientific">Dasania phycosphaerae</name>
    <dbReference type="NCBI Taxonomy" id="2950436"/>
    <lineage>
        <taxon>Bacteria</taxon>
        <taxon>Pseudomonadati</taxon>
        <taxon>Pseudomonadota</taxon>
        <taxon>Gammaproteobacteria</taxon>
        <taxon>Cellvibrionales</taxon>
        <taxon>Spongiibacteraceae</taxon>
        <taxon>Dasania</taxon>
    </lineage>
</organism>
<dbReference type="Proteomes" id="UP001069090">
    <property type="component" value="Unassembled WGS sequence"/>
</dbReference>
<dbReference type="GO" id="GO:0006355">
    <property type="term" value="P:regulation of DNA-templated transcription"/>
    <property type="evidence" value="ECO:0007669"/>
    <property type="project" value="UniProtKB-UniRule"/>
</dbReference>
<dbReference type="PIRSF" id="PIRSF028103">
    <property type="entry name" value="GcvR"/>
    <property type="match status" value="1"/>
</dbReference>
<dbReference type="PANTHER" id="PTHR34875:SF6">
    <property type="entry name" value="UPF0237 PROTEIN MJ1558"/>
    <property type="match status" value="1"/>
</dbReference>
<comment type="subcellular location">
    <subcellularLocation>
        <location evidence="1">Cytoplasm</location>
    </subcellularLocation>
</comment>
<dbReference type="EMBL" id="JAPTGG010000021">
    <property type="protein sequence ID" value="MCZ0867060.1"/>
    <property type="molecule type" value="Genomic_DNA"/>
</dbReference>
<dbReference type="InterPro" id="IPR016867">
    <property type="entry name" value="GcvR"/>
</dbReference>
<feature type="domain" description="ACT" evidence="2">
    <location>
        <begin position="6"/>
        <end position="81"/>
    </location>
</feature>
<dbReference type="InterPro" id="IPR045865">
    <property type="entry name" value="ACT-like_dom_sf"/>
</dbReference>
<dbReference type="RefSeq" id="WP_258332989.1">
    <property type="nucleotide sequence ID" value="NZ_JAPTGG010000021.1"/>
</dbReference>
<reference evidence="3 4" key="1">
    <citation type="submission" date="2022-12" db="EMBL/GenBank/DDBJ databases">
        <title>Dasania phycosphaerae sp. nov., isolated from particulate material of the south coast of Korea.</title>
        <authorList>
            <person name="Jiang Y."/>
        </authorList>
    </citation>
    <scope>NUCLEOTIDE SEQUENCE [LARGE SCALE GENOMIC DNA]</scope>
    <source>
        <strain evidence="3 4">GY-19</strain>
    </source>
</reference>
<proteinExistence type="predicted"/>
<evidence type="ECO:0000259" key="2">
    <source>
        <dbReference type="PROSITE" id="PS51671"/>
    </source>
</evidence>
<dbReference type="Gene3D" id="3.30.70.260">
    <property type="match status" value="2"/>
</dbReference>
<dbReference type="GO" id="GO:0005737">
    <property type="term" value="C:cytoplasm"/>
    <property type="evidence" value="ECO:0007669"/>
    <property type="project" value="UniProtKB-SubCell"/>
</dbReference>
<protein>
    <recommendedName>
        <fullName evidence="1">Glycine cleavage system transcriptional repressor</fullName>
    </recommendedName>
</protein>
<comment type="caution">
    <text evidence="3">The sequence shown here is derived from an EMBL/GenBank/DDBJ whole genome shotgun (WGS) entry which is preliminary data.</text>
</comment>
<accession>A0A9J6RRH5</accession>
<dbReference type="Pfam" id="PF13740">
    <property type="entry name" value="ACT_6"/>
    <property type="match status" value="2"/>
</dbReference>
<keyword evidence="1" id="KW-0804">Transcription</keyword>
<dbReference type="PANTHER" id="PTHR34875">
    <property type="entry name" value="UPF0237 PROTEIN MJ1558"/>
    <property type="match status" value="1"/>
</dbReference>
<dbReference type="SUPFAM" id="SSF55021">
    <property type="entry name" value="ACT-like"/>
    <property type="match status" value="2"/>
</dbReference>